<keyword evidence="4" id="KW-0508">mRNA splicing</keyword>
<feature type="compositionally biased region" description="Basic and acidic residues" evidence="7">
    <location>
        <begin position="717"/>
        <end position="731"/>
    </location>
</feature>
<dbReference type="FunFam" id="1.10.10.440:FF:000027">
    <property type="entry name" value="Formin binding protein (FNB3)"/>
    <property type="match status" value="1"/>
</dbReference>
<feature type="compositionally biased region" description="Basic and acidic residues" evidence="7">
    <location>
        <begin position="613"/>
        <end position="635"/>
    </location>
</feature>
<feature type="compositionally biased region" description="Basic and acidic residues" evidence="7">
    <location>
        <begin position="648"/>
        <end position="664"/>
    </location>
</feature>
<evidence type="ECO:0000256" key="1">
    <source>
        <dbReference type="ARBA" id="ARBA00004123"/>
    </source>
</evidence>
<keyword evidence="6" id="KW-0175">Coiled coil</keyword>
<feature type="domain" description="WW" evidence="8">
    <location>
        <begin position="52"/>
        <end position="80"/>
    </location>
</feature>
<dbReference type="FunFam" id="1.10.10.440:FF:000033">
    <property type="entry name" value="Formin binding protein (FNB3)"/>
    <property type="match status" value="1"/>
</dbReference>
<feature type="domain" description="FF" evidence="9">
    <location>
        <begin position="505"/>
        <end position="562"/>
    </location>
</feature>
<comment type="subcellular location">
    <subcellularLocation>
        <location evidence="1">Nucleus</location>
    </subcellularLocation>
</comment>
<dbReference type="GO" id="GO:0003723">
    <property type="term" value="F:RNA binding"/>
    <property type="evidence" value="ECO:0007669"/>
    <property type="project" value="TreeGrafter"/>
</dbReference>
<dbReference type="EMBL" id="ML994649">
    <property type="protein sequence ID" value="KAF2182226.1"/>
    <property type="molecule type" value="Genomic_DNA"/>
</dbReference>
<dbReference type="PROSITE" id="PS01159">
    <property type="entry name" value="WW_DOMAIN_1"/>
    <property type="match status" value="2"/>
</dbReference>
<evidence type="ECO:0000256" key="7">
    <source>
        <dbReference type="SAM" id="MobiDB-lite"/>
    </source>
</evidence>
<feature type="region of interest" description="Disordered" evidence="7">
    <location>
        <begin position="563"/>
        <end position="773"/>
    </location>
</feature>
<feature type="domain" description="WW" evidence="8">
    <location>
        <begin position="7"/>
        <end position="40"/>
    </location>
</feature>
<evidence type="ECO:0000259" key="8">
    <source>
        <dbReference type="PROSITE" id="PS50020"/>
    </source>
</evidence>
<dbReference type="PANTHER" id="PTHR11864:SF0">
    <property type="entry name" value="PRP40 PRE-MRNA PROCESSING FACTOR 40 HOMOLOG A (YEAST)"/>
    <property type="match status" value="1"/>
</dbReference>
<dbReference type="Gene3D" id="2.20.70.10">
    <property type="match status" value="2"/>
</dbReference>
<dbReference type="FunFam" id="1.10.10.440:FF:000013">
    <property type="entry name" value="pre-mRNA-processing protein 40A isoform X1"/>
    <property type="match status" value="1"/>
</dbReference>
<keyword evidence="3" id="KW-0677">Repeat</keyword>
<dbReference type="OrthoDB" id="187617at2759"/>
<gene>
    <name evidence="10" type="ORF">K469DRAFT_790225</name>
</gene>
<name>A0A6A6DX16_9PEZI</name>
<protein>
    <recommendedName>
        <fullName evidence="12">Formin binding protein-like protein</fullName>
    </recommendedName>
</protein>
<keyword evidence="2" id="KW-0507">mRNA processing</keyword>
<dbReference type="SUPFAM" id="SSF51045">
    <property type="entry name" value="WW domain"/>
    <property type="match status" value="2"/>
</dbReference>
<organism evidence="10 11">
    <name type="scientific">Zopfia rhizophila CBS 207.26</name>
    <dbReference type="NCBI Taxonomy" id="1314779"/>
    <lineage>
        <taxon>Eukaryota</taxon>
        <taxon>Fungi</taxon>
        <taxon>Dikarya</taxon>
        <taxon>Ascomycota</taxon>
        <taxon>Pezizomycotina</taxon>
        <taxon>Dothideomycetes</taxon>
        <taxon>Dothideomycetes incertae sedis</taxon>
        <taxon>Zopfiaceae</taxon>
        <taxon>Zopfia</taxon>
    </lineage>
</organism>
<dbReference type="PROSITE" id="PS51676">
    <property type="entry name" value="FF"/>
    <property type="match status" value="3"/>
</dbReference>
<evidence type="ECO:0000256" key="6">
    <source>
        <dbReference type="SAM" id="Coils"/>
    </source>
</evidence>
<evidence type="ECO:0000256" key="2">
    <source>
        <dbReference type="ARBA" id="ARBA00022664"/>
    </source>
</evidence>
<dbReference type="PROSITE" id="PS50020">
    <property type="entry name" value="WW_DOMAIN_2"/>
    <property type="match status" value="2"/>
</dbReference>
<evidence type="ECO:0000256" key="3">
    <source>
        <dbReference type="ARBA" id="ARBA00022737"/>
    </source>
</evidence>
<evidence type="ECO:0008006" key="12">
    <source>
        <dbReference type="Google" id="ProtNLM"/>
    </source>
</evidence>
<feature type="region of interest" description="Disordered" evidence="7">
    <location>
        <begin position="132"/>
        <end position="155"/>
    </location>
</feature>
<dbReference type="GO" id="GO:0005685">
    <property type="term" value="C:U1 snRNP"/>
    <property type="evidence" value="ECO:0007669"/>
    <property type="project" value="TreeGrafter"/>
</dbReference>
<dbReference type="Pfam" id="PF25432">
    <property type="entry name" value="FF_PRPF40A"/>
    <property type="match status" value="1"/>
</dbReference>
<evidence type="ECO:0000259" key="9">
    <source>
        <dbReference type="PROSITE" id="PS51676"/>
    </source>
</evidence>
<reference evidence="10" key="1">
    <citation type="journal article" date="2020" name="Stud. Mycol.">
        <title>101 Dothideomycetes genomes: a test case for predicting lifestyles and emergence of pathogens.</title>
        <authorList>
            <person name="Haridas S."/>
            <person name="Albert R."/>
            <person name="Binder M."/>
            <person name="Bloem J."/>
            <person name="Labutti K."/>
            <person name="Salamov A."/>
            <person name="Andreopoulos B."/>
            <person name="Baker S."/>
            <person name="Barry K."/>
            <person name="Bills G."/>
            <person name="Bluhm B."/>
            <person name="Cannon C."/>
            <person name="Castanera R."/>
            <person name="Culley D."/>
            <person name="Daum C."/>
            <person name="Ezra D."/>
            <person name="Gonzalez J."/>
            <person name="Henrissat B."/>
            <person name="Kuo A."/>
            <person name="Liang C."/>
            <person name="Lipzen A."/>
            <person name="Lutzoni F."/>
            <person name="Magnuson J."/>
            <person name="Mondo S."/>
            <person name="Nolan M."/>
            <person name="Ohm R."/>
            <person name="Pangilinan J."/>
            <person name="Park H.-J."/>
            <person name="Ramirez L."/>
            <person name="Alfaro M."/>
            <person name="Sun H."/>
            <person name="Tritt A."/>
            <person name="Yoshinaga Y."/>
            <person name="Zwiers L.-H."/>
            <person name="Turgeon B."/>
            <person name="Goodwin S."/>
            <person name="Spatafora J."/>
            <person name="Crous P."/>
            <person name="Grigoriev I."/>
        </authorList>
    </citation>
    <scope>NUCLEOTIDE SEQUENCE</scope>
    <source>
        <strain evidence="10">CBS 207.26</strain>
    </source>
</reference>
<keyword evidence="11" id="KW-1185">Reference proteome</keyword>
<evidence type="ECO:0000256" key="4">
    <source>
        <dbReference type="ARBA" id="ARBA00023187"/>
    </source>
</evidence>
<feature type="compositionally biased region" description="Basic and acidic residues" evidence="7">
    <location>
        <begin position="673"/>
        <end position="701"/>
    </location>
</feature>
<dbReference type="AlphaFoldDB" id="A0A6A6DX16"/>
<dbReference type="InterPro" id="IPR036020">
    <property type="entry name" value="WW_dom_sf"/>
</dbReference>
<feature type="compositionally biased region" description="Basic and acidic residues" evidence="7">
    <location>
        <begin position="563"/>
        <end position="604"/>
    </location>
</feature>
<proteinExistence type="predicted"/>
<dbReference type="InterPro" id="IPR039726">
    <property type="entry name" value="Prp40-like"/>
</dbReference>
<feature type="domain" description="FF" evidence="9">
    <location>
        <begin position="224"/>
        <end position="279"/>
    </location>
</feature>
<keyword evidence="5" id="KW-0539">Nucleus</keyword>
<dbReference type="InterPro" id="IPR002713">
    <property type="entry name" value="FF_domain"/>
</dbReference>
<dbReference type="InterPro" id="IPR001202">
    <property type="entry name" value="WW_dom"/>
</dbReference>
<evidence type="ECO:0000313" key="10">
    <source>
        <dbReference type="EMBL" id="KAF2182226.1"/>
    </source>
</evidence>
<sequence length="773" mass="91910">MNGFQPPGAPPIWQEVKAADGRTYYYNTSTKETTWAKPPALMTPVERVLTNTPWKEYENNGRKYYYNTETKETQWNLPEHLKQALESQPPQRPPAPTPTFVAGSASYLAQPQYNQKYERDDHQPMERRITDREDRYGGGDRGAVAVSTQNDPMYSNPEEAEAAFMKVLKRAGVQPDWDWHQAVRACIKDPQWKALQDANQREEAFKKFCEEARAQEKDKERERQAKLRSDFTAMLQSHPEIKHYTRWKTALPIIENEMIFRSAKDDDERRQLFEEYIISLKRAHNEKEAYERQSALGELMKILQDLNLEPYTRWHSAQEQLDNNMQYVSDEKFKKLGRVDVLRAFESHIKALERKLIDERQKAKKAKTRLERQNRDAFISLLEDLKSAGRLKAGTKWKDVYPLIHDDPRYVAMLGQGGSTPIELFWDALEEAERVLRSKRVVVYNVLDEKRFEVTPQTSFDEFFAVMHTDRRVVEFDQDSMTLIFQRIREKVLDRVEKERNQEERHVRHAQDDFRSRLKRVDPPVAVGETWEEVRPRIEKSDEYRALEEEQREHVFNKYMRRLKEKENEHSRDRSRRDHRDHRDRDRDRDRRDKDREYRNGHSDSHRRRTRTRSPEPDPYEADRRKAVADRETRYRKAGSSTGLSPPYRREREDPRDRDRDSYRGSRQASGSHYDRERREREAERERSYVSRADPRDRGSELDYGDSRPVSTRRRRDSGEDSPAIRRDMNSREPTFSPRHDRRSRTPAQPAPELPKEDPGLRSGSEEGEIEED</sequence>
<dbReference type="GO" id="GO:0071004">
    <property type="term" value="C:U2-type prespliceosome"/>
    <property type="evidence" value="ECO:0007669"/>
    <property type="project" value="TreeGrafter"/>
</dbReference>
<dbReference type="CDD" id="cd00201">
    <property type="entry name" value="WW"/>
    <property type="match status" value="2"/>
</dbReference>
<evidence type="ECO:0000313" key="11">
    <source>
        <dbReference type="Proteomes" id="UP000800200"/>
    </source>
</evidence>
<dbReference type="InterPro" id="IPR036517">
    <property type="entry name" value="FF_domain_sf"/>
</dbReference>
<feature type="coiled-coil region" evidence="6">
    <location>
        <begin position="342"/>
        <end position="376"/>
    </location>
</feature>
<dbReference type="Pfam" id="PF00397">
    <property type="entry name" value="WW"/>
    <property type="match status" value="2"/>
</dbReference>
<feature type="domain" description="FF" evidence="9">
    <location>
        <begin position="369"/>
        <end position="431"/>
    </location>
</feature>
<dbReference type="GO" id="GO:0045292">
    <property type="term" value="P:mRNA cis splicing, via spliceosome"/>
    <property type="evidence" value="ECO:0007669"/>
    <property type="project" value="InterPro"/>
</dbReference>
<dbReference type="SUPFAM" id="SSF81698">
    <property type="entry name" value="FF domain"/>
    <property type="match status" value="5"/>
</dbReference>
<accession>A0A6A6DX16</accession>
<dbReference type="Gene3D" id="1.10.10.440">
    <property type="entry name" value="FF domain"/>
    <property type="match status" value="5"/>
</dbReference>
<evidence type="ECO:0000256" key="5">
    <source>
        <dbReference type="ARBA" id="ARBA00023242"/>
    </source>
</evidence>
<dbReference type="SMART" id="SM00456">
    <property type="entry name" value="WW"/>
    <property type="match status" value="2"/>
</dbReference>
<dbReference type="Pfam" id="PF01846">
    <property type="entry name" value="FF"/>
    <property type="match status" value="4"/>
</dbReference>
<dbReference type="PANTHER" id="PTHR11864">
    <property type="entry name" value="PRE-MRNA-PROCESSING PROTEIN PRP40"/>
    <property type="match status" value="1"/>
</dbReference>
<dbReference type="SMART" id="SM00441">
    <property type="entry name" value="FF"/>
    <property type="match status" value="5"/>
</dbReference>
<dbReference type="Proteomes" id="UP000800200">
    <property type="component" value="Unassembled WGS sequence"/>
</dbReference>